<keyword evidence="9" id="KW-1185">Reference proteome</keyword>
<dbReference type="SUPFAM" id="SSF57701">
    <property type="entry name" value="Zn2/Cys6 DNA-binding domain"/>
    <property type="match status" value="1"/>
</dbReference>
<dbReference type="InterPro" id="IPR001138">
    <property type="entry name" value="Zn2Cys6_DnaBD"/>
</dbReference>
<reference evidence="8 9" key="1">
    <citation type="journal article" date="2020" name="BMC Genomics">
        <title>Correction to: Identification and distribution of gene clusters required for synthesis of sphingolipid metabolism inhibitors in diverse species of the filamentous fungus Fusarium.</title>
        <authorList>
            <person name="Kim H.S."/>
            <person name="Lohmar J.M."/>
            <person name="Busman M."/>
            <person name="Brown D.W."/>
            <person name="Naumann T.A."/>
            <person name="Divon H.H."/>
            <person name="Lysoe E."/>
            <person name="Uhlig S."/>
            <person name="Proctor R.H."/>
        </authorList>
    </citation>
    <scope>NUCLEOTIDE SEQUENCE [LARGE SCALE GENOMIC DNA]</scope>
    <source>
        <strain evidence="8 9">NRRL 25214</strain>
    </source>
</reference>
<comment type="subcellular location">
    <subcellularLocation>
        <location evidence="1">Nucleus</location>
    </subcellularLocation>
</comment>
<feature type="domain" description="Zn(2)-C6 fungal-type" evidence="7">
    <location>
        <begin position="13"/>
        <end position="43"/>
    </location>
</feature>
<keyword evidence="2" id="KW-0805">Transcription regulation</keyword>
<evidence type="ECO:0000256" key="1">
    <source>
        <dbReference type="ARBA" id="ARBA00004123"/>
    </source>
</evidence>
<proteinExistence type="predicted"/>
<gene>
    <name evidence="8" type="ORF">FANTH_9268</name>
</gene>
<accession>A0A8H4Z7L6</accession>
<dbReference type="InterPro" id="IPR050987">
    <property type="entry name" value="AtrR-like"/>
</dbReference>
<evidence type="ECO:0000256" key="6">
    <source>
        <dbReference type="SAM" id="MobiDB-lite"/>
    </source>
</evidence>
<dbReference type="PROSITE" id="PS50048">
    <property type="entry name" value="ZN2_CY6_FUNGAL_2"/>
    <property type="match status" value="1"/>
</dbReference>
<dbReference type="Pfam" id="PF00172">
    <property type="entry name" value="Zn_clus"/>
    <property type="match status" value="1"/>
</dbReference>
<dbReference type="CDD" id="cd00067">
    <property type="entry name" value="GAL4"/>
    <property type="match status" value="1"/>
</dbReference>
<dbReference type="AlphaFoldDB" id="A0A8H4Z7L6"/>
<dbReference type="Proteomes" id="UP000573603">
    <property type="component" value="Unassembled WGS sequence"/>
</dbReference>
<evidence type="ECO:0000259" key="7">
    <source>
        <dbReference type="PROSITE" id="PS50048"/>
    </source>
</evidence>
<dbReference type="Gene3D" id="4.10.240.10">
    <property type="entry name" value="Zn(2)-C6 fungal-type DNA-binding domain"/>
    <property type="match status" value="1"/>
</dbReference>
<dbReference type="GO" id="GO:0003677">
    <property type="term" value="F:DNA binding"/>
    <property type="evidence" value="ECO:0007669"/>
    <property type="project" value="UniProtKB-KW"/>
</dbReference>
<evidence type="ECO:0000313" key="9">
    <source>
        <dbReference type="Proteomes" id="UP000573603"/>
    </source>
</evidence>
<keyword evidence="5" id="KW-0539">Nucleus</keyword>
<evidence type="ECO:0000256" key="2">
    <source>
        <dbReference type="ARBA" id="ARBA00023015"/>
    </source>
</evidence>
<dbReference type="PANTHER" id="PTHR46910:SF37">
    <property type="entry name" value="ZN(II)2CYS6 TRANSCRIPTION FACTOR (EUROFUNG)"/>
    <property type="match status" value="1"/>
</dbReference>
<protein>
    <recommendedName>
        <fullName evidence="7">Zn(2)-C6 fungal-type domain-containing protein</fullName>
    </recommendedName>
</protein>
<dbReference type="GO" id="GO:0008270">
    <property type="term" value="F:zinc ion binding"/>
    <property type="evidence" value="ECO:0007669"/>
    <property type="project" value="InterPro"/>
</dbReference>
<evidence type="ECO:0000256" key="5">
    <source>
        <dbReference type="ARBA" id="ARBA00023242"/>
    </source>
</evidence>
<evidence type="ECO:0000313" key="8">
    <source>
        <dbReference type="EMBL" id="KAF5241051.1"/>
    </source>
</evidence>
<keyword evidence="3" id="KW-0238">DNA-binding</keyword>
<feature type="region of interest" description="Disordered" evidence="6">
    <location>
        <begin position="577"/>
        <end position="604"/>
    </location>
</feature>
<dbReference type="CDD" id="cd12148">
    <property type="entry name" value="fungal_TF_MHR"/>
    <property type="match status" value="1"/>
</dbReference>
<evidence type="ECO:0000256" key="3">
    <source>
        <dbReference type="ARBA" id="ARBA00023125"/>
    </source>
</evidence>
<name>A0A8H4Z7L6_9HYPO</name>
<organism evidence="8 9">
    <name type="scientific">Fusarium anthophilum</name>
    <dbReference type="NCBI Taxonomy" id="48485"/>
    <lineage>
        <taxon>Eukaryota</taxon>
        <taxon>Fungi</taxon>
        <taxon>Dikarya</taxon>
        <taxon>Ascomycota</taxon>
        <taxon>Pezizomycotina</taxon>
        <taxon>Sordariomycetes</taxon>
        <taxon>Hypocreomycetidae</taxon>
        <taxon>Hypocreales</taxon>
        <taxon>Nectriaceae</taxon>
        <taxon>Fusarium</taxon>
        <taxon>Fusarium fujikuroi species complex</taxon>
    </lineage>
</organism>
<comment type="caution">
    <text evidence="8">The sequence shown here is derived from an EMBL/GenBank/DDBJ whole genome shotgun (WGS) entry which is preliminary data.</text>
</comment>
<dbReference type="SMART" id="SM00066">
    <property type="entry name" value="GAL4"/>
    <property type="match status" value="1"/>
</dbReference>
<evidence type="ECO:0000256" key="4">
    <source>
        <dbReference type="ARBA" id="ARBA00023163"/>
    </source>
</evidence>
<keyword evidence="4" id="KW-0804">Transcription</keyword>
<dbReference type="InterPro" id="IPR036864">
    <property type="entry name" value="Zn2-C6_fun-type_DNA-bd_sf"/>
</dbReference>
<dbReference type="PANTHER" id="PTHR46910">
    <property type="entry name" value="TRANSCRIPTION FACTOR PDR1"/>
    <property type="match status" value="1"/>
</dbReference>
<sequence length="629" mass="71313">MSSLANSGLARYACDYCKQKKFRCSKELPKCSACQPWPGPCNYSRDKPALKSSVNEKATRAPLDLTNWQSIERLNERLQKVEEAVQALTPTVAEGVEAVNHGLLTNYQQVVEKECESQDRKDSHPSLSVGDVNSFSFLKDTSITNTIIGSSPLHQHAAKEFQYLSDSLTTAGVASKSYGNTDFFIPSKGEGYQMIGRFLESARLGETFFITPSESLLIQTIFSPETVSKKAWVVYINYMIVTMLAHNETVRAQKYRDNMKLALNDSRIFLEPHEVNLQALIMLAIHGEDFASPNQSWMLVGHACRQAEALRLFQPHVDSPDAERRAQKSVFGGHMFLARIELAQIIGVSLDGSHIPETEDGLRERLEEWYAQTDKVLSDTLQNERSFSSPNELREMELGISTIKFEYLHVSMVLLKSHSPSTNLRLETARQAISLLPPMISNWTSIYNSMVWHLLYYPFIPYLIIFENLVHKHARLSNITIQQDFELLSITVSYYATMRDQMQMLAPLCKRLENIAAVFFRLAKQYVDNLHTFAPTQQLSAKISVQSSEDIQMELGGEIGIDLEHYIQWLPPSMIPPQGSRTSVTPDGDPVHGPSRSASSESVQREYRGTKRSFDVMFDWFAWDVYYGE</sequence>
<dbReference type="GO" id="GO:0000981">
    <property type="term" value="F:DNA-binding transcription factor activity, RNA polymerase II-specific"/>
    <property type="evidence" value="ECO:0007669"/>
    <property type="project" value="InterPro"/>
</dbReference>
<dbReference type="EMBL" id="JABEVY010000238">
    <property type="protein sequence ID" value="KAF5241051.1"/>
    <property type="molecule type" value="Genomic_DNA"/>
</dbReference>
<dbReference type="GO" id="GO:0005634">
    <property type="term" value="C:nucleus"/>
    <property type="evidence" value="ECO:0007669"/>
    <property type="project" value="UniProtKB-SubCell"/>
</dbReference>